<reference evidence="2" key="1">
    <citation type="submission" date="2022-11" db="UniProtKB">
        <authorList>
            <consortium name="WormBaseParasite"/>
        </authorList>
    </citation>
    <scope>IDENTIFICATION</scope>
</reference>
<evidence type="ECO:0000313" key="2">
    <source>
        <dbReference type="WBParaSite" id="PDA_v2.g25213.t1"/>
    </source>
</evidence>
<dbReference type="Proteomes" id="UP000887578">
    <property type="component" value="Unplaced"/>
</dbReference>
<sequence length="136" mass="15972">MVILNRDILEEIVSQFNIETIPNEEEAIKALQIFMRSGKESYEAALRYFSHVDTVVIENKQIEIIVKRHVVNKRDGFNLYKFPYDFDLLNDILGVLENRNKNLEIEAYPESPAGRKALARLTQKRKFIQIVVSRYQ</sequence>
<dbReference type="AlphaFoldDB" id="A0A914Q849"/>
<accession>A0A914Q849</accession>
<dbReference type="WBParaSite" id="PDA_v2.g25213.t1">
    <property type="protein sequence ID" value="PDA_v2.g25213.t1"/>
    <property type="gene ID" value="PDA_v2.g25213"/>
</dbReference>
<name>A0A914Q849_9BILA</name>
<keyword evidence="1" id="KW-1185">Reference proteome</keyword>
<proteinExistence type="predicted"/>
<protein>
    <submittedName>
        <fullName evidence="2">Uncharacterized protein</fullName>
    </submittedName>
</protein>
<evidence type="ECO:0000313" key="1">
    <source>
        <dbReference type="Proteomes" id="UP000887578"/>
    </source>
</evidence>
<organism evidence="1 2">
    <name type="scientific">Panagrolaimus davidi</name>
    <dbReference type="NCBI Taxonomy" id="227884"/>
    <lineage>
        <taxon>Eukaryota</taxon>
        <taxon>Metazoa</taxon>
        <taxon>Ecdysozoa</taxon>
        <taxon>Nematoda</taxon>
        <taxon>Chromadorea</taxon>
        <taxon>Rhabditida</taxon>
        <taxon>Tylenchina</taxon>
        <taxon>Panagrolaimomorpha</taxon>
        <taxon>Panagrolaimoidea</taxon>
        <taxon>Panagrolaimidae</taxon>
        <taxon>Panagrolaimus</taxon>
    </lineage>
</organism>